<proteinExistence type="predicted"/>
<dbReference type="AlphaFoldDB" id="A0A4Y4C6L4"/>
<comment type="caution">
    <text evidence="2">The sequence shown here is derived from an EMBL/GenBank/DDBJ whole genome shotgun (WGS) entry which is preliminary data.</text>
</comment>
<evidence type="ECO:0000313" key="3">
    <source>
        <dbReference type="Proteomes" id="UP000319986"/>
    </source>
</evidence>
<gene>
    <name evidence="2" type="ORF">CVA01_23580</name>
</gene>
<organism evidence="2 3">
    <name type="scientific">Corynebacterium variabile</name>
    <dbReference type="NCBI Taxonomy" id="1727"/>
    <lineage>
        <taxon>Bacteria</taxon>
        <taxon>Bacillati</taxon>
        <taxon>Actinomycetota</taxon>
        <taxon>Actinomycetes</taxon>
        <taxon>Mycobacteriales</taxon>
        <taxon>Corynebacteriaceae</taxon>
        <taxon>Corynebacterium</taxon>
    </lineage>
</organism>
<protein>
    <submittedName>
        <fullName evidence="2">Uncharacterized protein</fullName>
    </submittedName>
</protein>
<sequence length="172" mass="17379">MHQTLVGQFIDHRVRQTHPGEPDGGIHTGRRTRGCRDLGSSRSLRPDLGDLGIAGPRLLTVLRTSLLATVPAVLPVTLTVTLTVLGALGMTGGTGRAALTALAFALAVADRTALKIDLFRTAVAVTAPAAVAAVAGTARAVGPGVTGVDGTAAPHDATTTRPTVRGRLSVGG</sequence>
<accession>A0A4Y4C6L4</accession>
<reference evidence="2 3" key="1">
    <citation type="submission" date="2019-06" db="EMBL/GenBank/DDBJ databases">
        <title>Whole genome shotgun sequence of Corynebacterium variabile NBRC 15286.</title>
        <authorList>
            <person name="Hosoyama A."/>
            <person name="Uohara A."/>
            <person name="Ohji S."/>
            <person name="Ichikawa N."/>
        </authorList>
    </citation>
    <scope>NUCLEOTIDE SEQUENCE [LARGE SCALE GENOMIC DNA]</scope>
    <source>
        <strain evidence="2 3">NBRC 15286</strain>
    </source>
</reference>
<feature type="region of interest" description="Disordered" evidence="1">
    <location>
        <begin position="149"/>
        <end position="172"/>
    </location>
</feature>
<dbReference type="Proteomes" id="UP000319986">
    <property type="component" value="Unassembled WGS sequence"/>
</dbReference>
<evidence type="ECO:0000313" key="2">
    <source>
        <dbReference type="EMBL" id="GEC87044.1"/>
    </source>
</evidence>
<name>A0A4Y4C6L4_9CORY</name>
<dbReference type="EMBL" id="BJNT01000019">
    <property type="protein sequence ID" value="GEC87044.1"/>
    <property type="molecule type" value="Genomic_DNA"/>
</dbReference>
<feature type="region of interest" description="Disordered" evidence="1">
    <location>
        <begin position="15"/>
        <end position="39"/>
    </location>
</feature>
<evidence type="ECO:0000256" key="1">
    <source>
        <dbReference type="SAM" id="MobiDB-lite"/>
    </source>
</evidence>